<dbReference type="KEGG" id="dpx:DAPPUDRAFT_107737"/>
<dbReference type="InParanoid" id="E9GY26"/>
<protein>
    <submittedName>
        <fullName evidence="2">Uncharacterized protein</fullName>
    </submittedName>
</protein>
<proteinExistence type="predicted"/>
<evidence type="ECO:0000313" key="3">
    <source>
        <dbReference type="Proteomes" id="UP000000305"/>
    </source>
</evidence>
<gene>
    <name evidence="2" type="ORF">DAPPUDRAFT_107737</name>
</gene>
<dbReference type="EMBL" id="GL732574">
    <property type="protein sequence ID" value="EFX75634.1"/>
    <property type="molecule type" value="Genomic_DNA"/>
</dbReference>
<dbReference type="Proteomes" id="UP000000305">
    <property type="component" value="Unassembled WGS sequence"/>
</dbReference>
<feature type="region of interest" description="Disordered" evidence="1">
    <location>
        <begin position="1"/>
        <end position="22"/>
    </location>
</feature>
<feature type="compositionally biased region" description="Basic and acidic residues" evidence="1">
    <location>
        <begin position="1"/>
        <end position="10"/>
    </location>
</feature>
<dbReference type="AlphaFoldDB" id="E9GY26"/>
<organism evidence="2 3">
    <name type="scientific">Daphnia pulex</name>
    <name type="common">Water flea</name>
    <dbReference type="NCBI Taxonomy" id="6669"/>
    <lineage>
        <taxon>Eukaryota</taxon>
        <taxon>Metazoa</taxon>
        <taxon>Ecdysozoa</taxon>
        <taxon>Arthropoda</taxon>
        <taxon>Crustacea</taxon>
        <taxon>Branchiopoda</taxon>
        <taxon>Diplostraca</taxon>
        <taxon>Cladocera</taxon>
        <taxon>Anomopoda</taxon>
        <taxon>Daphniidae</taxon>
        <taxon>Daphnia</taxon>
    </lineage>
</organism>
<name>E9GY26_DAPPU</name>
<evidence type="ECO:0000256" key="1">
    <source>
        <dbReference type="SAM" id="MobiDB-lite"/>
    </source>
</evidence>
<keyword evidence="3" id="KW-1185">Reference proteome</keyword>
<evidence type="ECO:0000313" key="2">
    <source>
        <dbReference type="EMBL" id="EFX75634.1"/>
    </source>
</evidence>
<dbReference type="HOGENOM" id="CLU_1241241_0_0_1"/>
<reference evidence="2 3" key="1">
    <citation type="journal article" date="2011" name="Science">
        <title>The ecoresponsive genome of Daphnia pulex.</title>
        <authorList>
            <person name="Colbourne J.K."/>
            <person name="Pfrender M.E."/>
            <person name="Gilbert D."/>
            <person name="Thomas W.K."/>
            <person name="Tucker A."/>
            <person name="Oakley T.H."/>
            <person name="Tokishita S."/>
            <person name="Aerts A."/>
            <person name="Arnold G.J."/>
            <person name="Basu M.K."/>
            <person name="Bauer D.J."/>
            <person name="Caceres C.E."/>
            <person name="Carmel L."/>
            <person name="Casola C."/>
            <person name="Choi J.H."/>
            <person name="Detter J.C."/>
            <person name="Dong Q."/>
            <person name="Dusheyko S."/>
            <person name="Eads B.D."/>
            <person name="Frohlich T."/>
            <person name="Geiler-Samerotte K.A."/>
            <person name="Gerlach D."/>
            <person name="Hatcher P."/>
            <person name="Jogdeo S."/>
            <person name="Krijgsveld J."/>
            <person name="Kriventseva E.V."/>
            <person name="Kultz D."/>
            <person name="Laforsch C."/>
            <person name="Lindquist E."/>
            <person name="Lopez J."/>
            <person name="Manak J.R."/>
            <person name="Muller J."/>
            <person name="Pangilinan J."/>
            <person name="Patwardhan R.P."/>
            <person name="Pitluck S."/>
            <person name="Pritham E.J."/>
            <person name="Rechtsteiner A."/>
            <person name="Rho M."/>
            <person name="Rogozin I.B."/>
            <person name="Sakarya O."/>
            <person name="Salamov A."/>
            <person name="Schaack S."/>
            <person name="Shapiro H."/>
            <person name="Shiga Y."/>
            <person name="Skalitzky C."/>
            <person name="Smith Z."/>
            <person name="Souvorov A."/>
            <person name="Sung W."/>
            <person name="Tang Z."/>
            <person name="Tsuchiya D."/>
            <person name="Tu H."/>
            <person name="Vos H."/>
            <person name="Wang M."/>
            <person name="Wolf Y.I."/>
            <person name="Yamagata H."/>
            <person name="Yamada T."/>
            <person name="Ye Y."/>
            <person name="Shaw J.R."/>
            <person name="Andrews J."/>
            <person name="Crease T.J."/>
            <person name="Tang H."/>
            <person name="Lucas S.M."/>
            <person name="Robertson H.M."/>
            <person name="Bork P."/>
            <person name="Koonin E.V."/>
            <person name="Zdobnov E.M."/>
            <person name="Grigoriev I.V."/>
            <person name="Lynch M."/>
            <person name="Boore J.L."/>
        </authorList>
    </citation>
    <scope>NUCLEOTIDE SEQUENCE [LARGE SCALE GENOMIC DNA]</scope>
</reference>
<accession>E9GY26</accession>
<sequence>MAESLERPDESAEPLHATSVSDNGNESILHHLEDPFLTNTKSDLHQFTGGRLCVWVRHFGRYLDVEIGVGIKNEGKIVKSLYVGSQLFRQQWSDSMDINFSIIGALDVMDDSFKTLTKMPSLSQQSLEDFSFDNLMTAFDFAVIVNRQVMRTELAPAAKIHLDTCLWRKMKETASYTLTYYTCGPEQLPKQRKNDDASVAWPAVSFEPGRLLSPFSLPPSKIL</sequence>